<evidence type="ECO:0000256" key="3">
    <source>
        <dbReference type="ARBA" id="ARBA00008442"/>
    </source>
</evidence>
<comment type="subcellular location">
    <subcellularLocation>
        <location evidence="2">Chromosome</location>
        <location evidence="2">Telomere</location>
    </subcellularLocation>
    <subcellularLocation>
        <location evidence="1">Nucleus</location>
    </subcellularLocation>
</comment>
<feature type="domain" description="Telomeric single stranded DNA binding POT1/Cdc13" evidence="10">
    <location>
        <begin position="17"/>
        <end position="147"/>
    </location>
</feature>
<dbReference type="InterPro" id="IPR057620">
    <property type="entry name" value="POT1A/B-like_OB"/>
</dbReference>
<evidence type="ECO:0000256" key="4">
    <source>
        <dbReference type="ARBA" id="ARBA00015253"/>
    </source>
</evidence>
<dbReference type="Pfam" id="PF21375">
    <property type="entry name" value="POT1_C_insert"/>
    <property type="match status" value="1"/>
</dbReference>
<dbReference type="CDD" id="cd04498">
    <property type="entry name" value="hPOT1_OB2"/>
    <property type="match status" value="1"/>
</dbReference>
<dbReference type="InterPro" id="IPR011564">
    <property type="entry name" value="Telomer_end-bd_POT1/Cdc13"/>
</dbReference>
<accession>A0A6I8QSC3</accession>
<proteinExistence type="inferred from homology"/>
<dbReference type="FunFam" id="2.40.50.140:FF:000119">
    <property type="entry name" value="Protection of telomeres 1 homolog"/>
    <property type="match status" value="1"/>
</dbReference>
<dbReference type="GO" id="GO:0000723">
    <property type="term" value="P:telomere maintenance"/>
    <property type="evidence" value="ECO:0007669"/>
    <property type="project" value="InterPro"/>
</dbReference>
<dbReference type="GO" id="GO:0005654">
    <property type="term" value="C:nucleoplasm"/>
    <property type="evidence" value="ECO:0007669"/>
    <property type="project" value="UniProtKB-ARBA"/>
</dbReference>
<dbReference type="Ensembl" id="ENSXETT00000099242">
    <property type="protein sequence ID" value="ENSXETP00000071291"/>
    <property type="gene ID" value="ENSXETG00000021222"/>
</dbReference>
<dbReference type="Bgee" id="ENSXETG00000021222">
    <property type="expression patterns" value="Expressed in egg cell and 13 other cell types or tissues"/>
</dbReference>
<reference evidence="11" key="2">
    <citation type="submission" date="2020-05" db="UniProtKB">
        <authorList>
            <consortium name="Ensembl"/>
        </authorList>
    </citation>
    <scope>IDENTIFICATION</scope>
</reference>
<name>A0A6I8QSC3_XENTR</name>
<dbReference type="InterPro" id="IPR012340">
    <property type="entry name" value="NA-bd_OB-fold"/>
</dbReference>
<evidence type="ECO:0000256" key="5">
    <source>
        <dbReference type="ARBA" id="ARBA00022454"/>
    </source>
</evidence>
<evidence type="ECO:0000256" key="6">
    <source>
        <dbReference type="ARBA" id="ARBA00022895"/>
    </source>
</evidence>
<dbReference type="GO" id="GO:0043047">
    <property type="term" value="F:single-stranded telomeric DNA binding"/>
    <property type="evidence" value="ECO:0007669"/>
    <property type="project" value="InterPro"/>
</dbReference>
<dbReference type="CDD" id="cd04497">
    <property type="entry name" value="hPOT1_OB1_like"/>
    <property type="match status" value="1"/>
</dbReference>
<dbReference type="SMART" id="SM00976">
    <property type="entry name" value="Telo_bind"/>
    <property type="match status" value="1"/>
</dbReference>
<evidence type="ECO:0000256" key="7">
    <source>
        <dbReference type="ARBA" id="ARBA00023125"/>
    </source>
</evidence>
<organism evidence="11">
    <name type="scientific">Xenopus tropicalis</name>
    <name type="common">Western clawed frog</name>
    <name type="synonym">Silurana tropicalis</name>
    <dbReference type="NCBI Taxonomy" id="8364"/>
    <lineage>
        <taxon>Eukaryota</taxon>
        <taxon>Metazoa</taxon>
        <taxon>Chordata</taxon>
        <taxon>Craniata</taxon>
        <taxon>Vertebrata</taxon>
        <taxon>Euteleostomi</taxon>
        <taxon>Amphibia</taxon>
        <taxon>Batrachia</taxon>
        <taxon>Anura</taxon>
        <taxon>Pipoidea</taxon>
        <taxon>Pipidae</taxon>
        <taxon>Xenopodinae</taxon>
        <taxon>Xenopus</taxon>
        <taxon>Silurana</taxon>
    </lineage>
</organism>
<keyword evidence="8" id="KW-0539">Nucleus</keyword>
<gene>
    <name evidence="11" type="primary">pot1</name>
</gene>
<dbReference type="GeneTree" id="ENSGT00390000018285"/>
<protein>
    <recommendedName>
        <fullName evidence="4">Protection of telomeres protein 1</fullName>
    </recommendedName>
    <alternativeName>
        <fullName evidence="9">POT1-like telomere end-binding protein</fullName>
    </alternativeName>
</protein>
<dbReference type="InterPro" id="IPR048953">
    <property type="entry name" value="POT1_C_insert"/>
</dbReference>
<dbReference type="FunCoup" id="A0A6I8QSC3">
    <property type="interactions" value="2224"/>
</dbReference>
<dbReference type="Pfam" id="PF25507">
    <property type="entry name" value="OB_POT1A"/>
    <property type="match status" value="1"/>
</dbReference>
<dbReference type="InterPro" id="IPR032042">
    <property type="entry name" value="POT1PC"/>
</dbReference>
<evidence type="ECO:0000256" key="9">
    <source>
        <dbReference type="ARBA" id="ARBA00084040"/>
    </source>
</evidence>
<dbReference type="CDD" id="cd20374">
    <property type="entry name" value="Pot1C"/>
    <property type="match status" value="1"/>
</dbReference>
<dbReference type="Pfam" id="PF02765">
    <property type="entry name" value="POT1"/>
    <property type="match status" value="1"/>
</dbReference>
<dbReference type="InParanoid" id="A0A6I8QSC3"/>
<keyword evidence="7" id="KW-0238">DNA-binding</keyword>
<evidence type="ECO:0000256" key="1">
    <source>
        <dbReference type="ARBA" id="ARBA00004123"/>
    </source>
</evidence>
<keyword evidence="6" id="KW-0779">Telomere</keyword>
<keyword evidence="5" id="KW-0158">Chromosome</keyword>
<dbReference type="AlphaFoldDB" id="A0A6I8QSC3"/>
<comment type="similarity">
    <text evidence="3">Belongs to the telombin family.</text>
</comment>
<reference evidence="11" key="1">
    <citation type="journal article" date="2010" name="Science">
        <title>The genome of the Western clawed frog Xenopus tropicalis.</title>
        <authorList>
            <person name="Hellsten U."/>
            <person name="Harland R.M."/>
            <person name="Gilchrist M.J."/>
            <person name="Hendrix D."/>
            <person name="Jurka J."/>
            <person name="Kapitonov V."/>
            <person name="Ovcharenko I."/>
            <person name="Putnam N.H."/>
            <person name="Shu S."/>
            <person name="Taher L."/>
            <person name="Blitz I.L."/>
            <person name="Blumberg B."/>
            <person name="Dichmann D.S."/>
            <person name="Dubchak I."/>
            <person name="Amaya E."/>
            <person name="Detter J.C."/>
            <person name="Fletcher R."/>
            <person name="Gerhard D.S."/>
            <person name="Goodstein D."/>
            <person name="Graves T."/>
            <person name="Grigoriev I.V."/>
            <person name="Grimwood J."/>
            <person name="Kawashima T."/>
            <person name="Lindquist E."/>
            <person name="Lucas S.M."/>
            <person name="Mead P.E."/>
            <person name="Mitros T."/>
            <person name="Ogino H."/>
            <person name="Ohta Y."/>
            <person name="Poliakov A.V."/>
            <person name="Pollet N."/>
            <person name="Robert J."/>
            <person name="Salamov A."/>
            <person name="Sater A.K."/>
            <person name="Schmutz J."/>
            <person name="Terry A."/>
            <person name="Vize P.D."/>
            <person name="Warren W.C."/>
            <person name="Wells D."/>
            <person name="Wills A."/>
            <person name="Wilson R.K."/>
            <person name="Zimmerman L.B."/>
            <person name="Zorn A.M."/>
            <person name="Grainger R."/>
            <person name="Grammer T."/>
            <person name="Khokha M.K."/>
            <person name="Richardson P.M."/>
            <person name="Rokhsar D.S."/>
        </authorList>
    </citation>
    <scope>NUCLEOTIDE SEQUENCE [LARGE SCALE GENOMIC DNA]</scope>
    <source>
        <strain evidence="11">Nigerian</strain>
    </source>
</reference>
<dbReference type="GO" id="GO:0000781">
    <property type="term" value="C:chromosome, telomeric region"/>
    <property type="evidence" value="ECO:0007669"/>
    <property type="project" value="UniProtKB-SubCell"/>
</dbReference>
<sequence>MADAHAAAKVSFQNYTYTPIDQLQHGKVYNVYGVVIFFKPPYRSKGTDYCLVVTIVDQSEAKLKCMLFSGNQETLPKIYKVGDIVRFHRVKVQQFNGELQGINSSGFSSLVFDGIVGSSVSPRSTSKCYSFHPHNDKVVEVLRQWAANHLKVFAQQIKISDVQSIQYFDLLCQLVGKAEVDNSSYLIKVWDGTKNSASSWNVFVEEDALEGDQKRIHQLQSLTIDVLVYDNHVESAKSLKIGSYLLIHNVHAKLHTPGKENEAKNPYLEFHLHGGTCFGRGITVLPENNSDVQDLQRLLVSVHQSLDNIASQEICSSLHPPLAYAHPTLLKALKAQQDWPITPLAAVIKSKAPRKYRIKARLRTYEPQNLYQSVKLYCVKCNSLHNVPDEDSLENVLQNSSDYEAMASMQSTSWYQSAVWNTHNQQNRHVAIHFVKRHDILQNPEDTLIMLQGGTLHEIYKLSRRFDSIIPVKAIQGNLEIDISVPFLIQGNRWHYGCNRCSKIKSTEMLQSLSQEISWNATEIAKVLGIQPLRYVFIMKFTFEDETGKLNAFLWNYSEQFFHTSANEILLDNKLQEKLCNIMDTLSPPRKTIGEYPWLECCIKSYNTTNGERKQICYEIFDTEVVEDDL</sequence>
<dbReference type="FunFam" id="2.40.50.140:FF:000138">
    <property type="entry name" value="Protection of telomeres 1 homolog"/>
    <property type="match status" value="1"/>
</dbReference>
<dbReference type="SUPFAM" id="SSF50249">
    <property type="entry name" value="Nucleic acid-binding proteins"/>
    <property type="match status" value="2"/>
</dbReference>
<evidence type="ECO:0000256" key="2">
    <source>
        <dbReference type="ARBA" id="ARBA00004574"/>
    </source>
</evidence>
<dbReference type="Xenbase" id="XB-GENE-495379">
    <property type="gene designation" value="pot1"/>
</dbReference>
<dbReference type="Gene3D" id="2.40.50.140">
    <property type="entry name" value="Nucleic acid-binding proteins"/>
    <property type="match status" value="2"/>
</dbReference>
<dbReference type="PANTHER" id="PTHR14513:SF0">
    <property type="entry name" value="PROTECTION OF TELOMERES PROTEIN 1"/>
    <property type="match status" value="1"/>
</dbReference>
<evidence type="ECO:0000313" key="11">
    <source>
        <dbReference type="Ensembl" id="ENSXETP00000071291"/>
    </source>
</evidence>
<evidence type="ECO:0000256" key="8">
    <source>
        <dbReference type="ARBA" id="ARBA00023242"/>
    </source>
</evidence>
<dbReference type="PANTHER" id="PTHR14513">
    <property type="entry name" value="PROTECTION OF TELOMERES 1"/>
    <property type="match status" value="1"/>
</dbReference>
<evidence type="ECO:0000259" key="10">
    <source>
        <dbReference type="SMART" id="SM00976"/>
    </source>
</evidence>
<dbReference type="InterPro" id="IPR028389">
    <property type="entry name" value="POT1"/>
</dbReference>
<dbReference type="Pfam" id="PF16686">
    <property type="entry name" value="POT1PC"/>
    <property type="match status" value="1"/>
</dbReference>